<feature type="repeat" description="ANK" evidence="3">
    <location>
        <begin position="207"/>
        <end position="235"/>
    </location>
</feature>
<comment type="caution">
    <text evidence="5">The sequence shown here is derived from an EMBL/GenBank/DDBJ whole genome shotgun (WGS) entry which is preliminary data.</text>
</comment>
<proteinExistence type="predicted"/>
<dbReference type="Pfam" id="PF12796">
    <property type="entry name" value="Ank_2"/>
    <property type="match status" value="1"/>
</dbReference>
<dbReference type="SUPFAM" id="SSF48403">
    <property type="entry name" value="Ankyrin repeat"/>
    <property type="match status" value="1"/>
</dbReference>
<organism evidence="5 6">
    <name type="scientific">Phytophthora fragariaefolia</name>
    <dbReference type="NCBI Taxonomy" id="1490495"/>
    <lineage>
        <taxon>Eukaryota</taxon>
        <taxon>Sar</taxon>
        <taxon>Stramenopiles</taxon>
        <taxon>Oomycota</taxon>
        <taxon>Peronosporomycetes</taxon>
        <taxon>Peronosporales</taxon>
        <taxon>Peronosporaceae</taxon>
        <taxon>Phytophthora</taxon>
    </lineage>
</organism>
<feature type="region of interest" description="Disordered" evidence="4">
    <location>
        <begin position="38"/>
        <end position="61"/>
    </location>
</feature>
<evidence type="ECO:0000256" key="1">
    <source>
        <dbReference type="ARBA" id="ARBA00022737"/>
    </source>
</evidence>
<feature type="repeat" description="ANK" evidence="3">
    <location>
        <begin position="381"/>
        <end position="413"/>
    </location>
</feature>
<evidence type="ECO:0000313" key="6">
    <source>
        <dbReference type="Proteomes" id="UP001165121"/>
    </source>
</evidence>
<keyword evidence="1" id="KW-0677">Repeat</keyword>
<dbReference type="Pfam" id="PF00023">
    <property type="entry name" value="Ank"/>
    <property type="match status" value="2"/>
</dbReference>
<dbReference type="PRINTS" id="PR01415">
    <property type="entry name" value="ANKYRIN"/>
</dbReference>
<accession>A0A9W6Y029</accession>
<dbReference type="PANTHER" id="PTHR24126">
    <property type="entry name" value="ANKYRIN REPEAT, PH AND SEC7 DOMAIN CONTAINING PROTEIN SECG-RELATED"/>
    <property type="match status" value="1"/>
</dbReference>
<dbReference type="EMBL" id="BSXT01002921">
    <property type="protein sequence ID" value="GMF51565.1"/>
    <property type="molecule type" value="Genomic_DNA"/>
</dbReference>
<dbReference type="SMART" id="SM00248">
    <property type="entry name" value="ANK"/>
    <property type="match status" value="6"/>
</dbReference>
<dbReference type="InterPro" id="IPR036770">
    <property type="entry name" value="Ankyrin_rpt-contain_sf"/>
</dbReference>
<protein>
    <submittedName>
        <fullName evidence="5">Unnamed protein product</fullName>
    </submittedName>
</protein>
<feature type="repeat" description="ANK" evidence="3">
    <location>
        <begin position="333"/>
        <end position="355"/>
    </location>
</feature>
<sequence length="490" mass="53070">MGGFFSRNLVVPQHSLSVVATSTVPQNSKVKRNKHHKFNTLVPEPPNANQSSHTNLHTSRDSFSCERQTHADLRVQFLKAVKRGDVNEMADLLRRYPLTKPTSPDSHEDENEEGIEELVNVRGMWESTPLISATQYAHCEAALWLLSNGANPHASNEKSVTALLLASVEGLTPVVVELLKTATSTAGAPPIDKQIGIVYNSAADVNVRLSPLLAASMNGHLEIVRHLLDHGADVNQFVLVTVGGGASTDISRGSTALLLASRYGHAEVVALLLQRKADCTLVDEATNSSPLLSACEYSHEECALLLFESMTAHSKPRLLSHTETEKWQAPNYQGLTALHFAATNGLLQVCKALLSALKEQQNSLEDEVMAMVFVNARAGARRETALLLAVRKRQHEVARLLLEAGADAELADRGGNTAIQILSRSKQDALLQLCEASISKSQRQLSAESPVVENTVGSPDSRLHKAEELRSAESHATDADAEISANVVDR</sequence>
<feature type="compositionally biased region" description="Polar residues" evidence="4">
    <location>
        <begin position="47"/>
        <end position="57"/>
    </location>
</feature>
<evidence type="ECO:0000313" key="5">
    <source>
        <dbReference type="EMBL" id="GMF51565.1"/>
    </source>
</evidence>
<name>A0A9W6Y029_9STRA</name>
<dbReference type="Gene3D" id="1.25.40.20">
    <property type="entry name" value="Ankyrin repeat-containing domain"/>
    <property type="match status" value="3"/>
</dbReference>
<dbReference type="PANTHER" id="PTHR24126:SF14">
    <property type="entry name" value="ANK_REP_REGION DOMAIN-CONTAINING PROTEIN"/>
    <property type="match status" value="1"/>
</dbReference>
<evidence type="ECO:0000256" key="4">
    <source>
        <dbReference type="SAM" id="MobiDB-lite"/>
    </source>
</evidence>
<gene>
    <name evidence="5" type="ORF">Pfra01_002087800</name>
</gene>
<evidence type="ECO:0000256" key="2">
    <source>
        <dbReference type="ARBA" id="ARBA00023043"/>
    </source>
</evidence>
<dbReference type="Proteomes" id="UP001165121">
    <property type="component" value="Unassembled WGS sequence"/>
</dbReference>
<dbReference type="PROSITE" id="PS50297">
    <property type="entry name" value="ANK_REP_REGION"/>
    <property type="match status" value="4"/>
</dbReference>
<reference evidence="5" key="1">
    <citation type="submission" date="2023-04" db="EMBL/GenBank/DDBJ databases">
        <title>Phytophthora fragariaefolia NBRC 109709.</title>
        <authorList>
            <person name="Ichikawa N."/>
            <person name="Sato H."/>
            <person name="Tonouchi N."/>
        </authorList>
    </citation>
    <scope>NUCLEOTIDE SEQUENCE</scope>
    <source>
        <strain evidence="5">NBRC 109709</strain>
    </source>
</reference>
<keyword evidence="2 3" id="KW-0040">ANK repeat</keyword>
<feature type="repeat" description="ANK" evidence="3">
    <location>
        <begin position="252"/>
        <end position="284"/>
    </location>
</feature>
<evidence type="ECO:0000256" key="3">
    <source>
        <dbReference type="PROSITE-ProRule" id="PRU00023"/>
    </source>
</evidence>
<feature type="region of interest" description="Disordered" evidence="4">
    <location>
        <begin position="445"/>
        <end position="490"/>
    </location>
</feature>
<dbReference type="Pfam" id="PF13637">
    <property type="entry name" value="Ank_4"/>
    <property type="match status" value="1"/>
</dbReference>
<dbReference type="PROSITE" id="PS50088">
    <property type="entry name" value="ANK_REPEAT"/>
    <property type="match status" value="4"/>
</dbReference>
<keyword evidence="6" id="KW-1185">Reference proteome</keyword>
<dbReference type="OrthoDB" id="20872at2759"/>
<dbReference type="InterPro" id="IPR002110">
    <property type="entry name" value="Ankyrin_rpt"/>
</dbReference>
<feature type="compositionally biased region" description="Basic and acidic residues" evidence="4">
    <location>
        <begin position="461"/>
        <end position="478"/>
    </location>
</feature>
<dbReference type="AlphaFoldDB" id="A0A9W6Y029"/>